<feature type="repeat" description="TPR" evidence="19">
    <location>
        <begin position="856"/>
        <end position="889"/>
    </location>
</feature>
<name>A0A8X7WYC6_POLSE</name>
<accession>A0A8X7WYC6</accession>
<evidence type="ECO:0000256" key="12">
    <source>
        <dbReference type="ARBA" id="ARBA00023010"/>
    </source>
</evidence>
<keyword evidence="24" id="KW-1185">Reference proteome</keyword>
<keyword evidence="20" id="KW-0175">Coiled coil</keyword>
<dbReference type="PROSITE" id="PS50293">
    <property type="entry name" value="TPR_REGION"/>
    <property type="match status" value="1"/>
</dbReference>
<comment type="function">
    <text evidence="17">Mitochondrial intermembrane chaperone that participates in the import and insertion of multi-pass transmembrane proteins into the mitochondrial inner membrane. May also be required for the transfer of beta-barrel precursors from the TOM complex to the sorting and assembly machinery (SAM complex) of the outer membrane. Acts as a chaperone-like protein that protects the hydrophobic precursors from aggregation and guide them through the mitochondrial intermembrane space.</text>
</comment>
<dbReference type="Gene3D" id="1.25.40.10">
    <property type="entry name" value="Tetratricopeptide repeat domain"/>
    <property type="match status" value="11"/>
</dbReference>
<feature type="repeat" description="TPR" evidence="19">
    <location>
        <begin position="1274"/>
        <end position="1307"/>
    </location>
</feature>
<keyword evidence="12" id="KW-0811">Translocation</keyword>
<dbReference type="GO" id="GO:0005743">
    <property type="term" value="C:mitochondrial inner membrane"/>
    <property type="evidence" value="ECO:0007669"/>
    <property type="project" value="UniProtKB-SubCell"/>
</dbReference>
<dbReference type="PANTHER" id="PTHR44858">
    <property type="entry name" value="TETRATRICOPEPTIDE REPEAT PROTEIN 6"/>
    <property type="match status" value="1"/>
</dbReference>
<evidence type="ECO:0000256" key="1">
    <source>
        <dbReference type="ARBA" id="ARBA00004137"/>
    </source>
</evidence>
<evidence type="ECO:0000256" key="14">
    <source>
        <dbReference type="ARBA" id="ARBA00023136"/>
    </source>
</evidence>
<dbReference type="Pfam" id="PF00515">
    <property type="entry name" value="TPR_1"/>
    <property type="match status" value="1"/>
</dbReference>
<feature type="repeat" description="TPR" evidence="19">
    <location>
        <begin position="994"/>
        <end position="1027"/>
    </location>
</feature>
<keyword evidence="15" id="KW-1015">Disulfide bond</keyword>
<evidence type="ECO:0000256" key="13">
    <source>
        <dbReference type="ARBA" id="ARBA00023128"/>
    </source>
</evidence>
<keyword evidence="8" id="KW-0999">Mitochondrion inner membrane</keyword>
<protein>
    <recommendedName>
        <fullName evidence="3">Mitochondrial import inner membrane translocase subunit TIM9</fullName>
    </recommendedName>
    <alternativeName>
        <fullName evidence="4 18">mitochondrial import inner membrane translocase subunit Tim9</fullName>
    </alternativeName>
</protein>
<evidence type="ECO:0000256" key="11">
    <source>
        <dbReference type="ARBA" id="ARBA00022927"/>
    </source>
</evidence>
<dbReference type="Pfam" id="PF13414">
    <property type="entry name" value="TPR_11"/>
    <property type="match status" value="1"/>
</dbReference>
<keyword evidence="5" id="KW-0813">Transport</keyword>
<dbReference type="SUPFAM" id="SSF48452">
    <property type="entry name" value="TPR-like"/>
    <property type="match status" value="5"/>
</dbReference>
<keyword evidence="16" id="KW-0143">Chaperone</keyword>
<comment type="subcellular location">
    <subcellularLocation>
        <location evidence="1">Mitochondrion inner membrane</location>
        <topology evidence="1">Peripheral membrane protein</topology>
        <orientation evidence="1">Intermembrane side</orientation>
    </subcellularLocation>
</comment>
<keyword evidence="14" id="KW-0472">Membrane</keyword>
<evidence type="ECO:0000256" key="2">
    <source>
        <dbReference type="ARBA" id="ARBA00006720"/>
    </source>
</evidence>
<feature type="repeat" description="TPR" evidence="19">
    <location>
        <begin position="1484"/>
        <end position="1517"/>
    </location>
</feature>
<keyword evidence="10" id="KW-0862">Zinc</keyword>
<dbReference type="PANTHER" id="PTHR44858:SF1">
    <property type="entry name" value="UDP-N-ACETYLGLUCOSAMINE--PEPTIDE N-ACETYLGLUCOSAMINYLTRANSFERASE SPINDLY-RELATED"/>
    <property type="match status" value="1"/>
</dbReference>
<evidence type="ECO:0000256" key="17">
    <source>
        <dbReference type="ARBA" id="ARBA00025311"/>
    </source>
</evidence>
<feature type="domain" description="Tim10-like" evidence="22">
    <location>
        <begin position="55"/>
        <end position="110"/>
    </location>
</feature>
<feature type="repeat" description="TPR" evidence="19">
    <location>
        <begin position="1311"/>
        <end position="1344"/>
    </location>
</feature>
<evidence type="ECO:0000313" key="23">
    <source>
        <dbReference type="EMBL" id="KAG2457765.1"/>
    </source>
</evidence>
<dbReference type="InterPro" id="IPR004217">
    <property type="entry name" value="Tim10-like"/>
</dbReference>
<feature type="repeat" description="TPR" evidence="19">
    <location>
        <begin position="1586"/>
        <end position="1619"/>
    </location>
</feature>
<evidence type="ECO:0000259" key="22">
    <source>
        <dbReference type="Pfam" id="PF02953"/>
    </source>
</evidence>
<evidence type="ECO:0000313" key="24">
    <source>
        <dbReference type="Proteomes" id="UP000886611"/>
    </source>
</evidence>
<evidence type="ECO:0000256" key="15">
    <source>
        <dbReference type="ARBA" id="ARBA00023157"/>
    </source>
</evidence>
<feature type="repeat" description="TPR" evidence="19">
    <location>
        <begin position="1095"/>
        <end position="1128"/>
    </location>
</feature>
<dbReference type="Gene3D" id="1.10.287.810">
    <property type="entry name" value="Mitochondrial import inner membrane translocase subunit tim13 like domains"/>
    <property type="match status" value="1"/>
</dbReference>
<dbReference type="Pfam" id="PF02953">
    <property type="entry name" value="zf-Tim10_DDP"/>
    <property type="match status" value="1"/>
</dbReference>
<evidence type="ECO:0000256" key="21">
    <source>
        <dbReference type="SAM" id="MobiDB-lite"/>
    </source>
</evidence>
<feature type="compositionally biased region" description="Basic and acidic residues" evidence="21">
    <location>
        <begin position="137"/>
        <end position="161"/>
    </location>
</feature>
<evidence type="ECO:0000256" key="7">
    <source>
        <dbReference type="ARBA" id="ARBA00022737"/>
    </source>
</evidence>
<comment type="caution">
    <text evidence="23">The sequence shown here is derived from an EMBL/GenBank/DDBJ whole genome shotgun (WGS) entry which is preliminary data.</text>
</comment>
<evidence type="ECO:0000256" key="19">
    <source>
        <dbReference type="PROSITE-ProRule" id="PRU00339"/>
    </source>
</evidence>
<feature type="region of interest" description="Disordered" evidence="21">
    <location>
        <begin position="137"/>
        <end position="166"/>
    </location>
</feature>
<feature type="repeat" description="TPR" evidence="19">
    <location>
        <begin position="754"/>
        <end position="787"/>
    </location>
</feature>
<evidence type="ECO:0000256" key="4">
    <source>
        <dbReference type="ARBA" id="ARBA00014532"/>
    </source>
</evidence>
<dbReference type="InterPro" id="IPR050498">
    <property type="entry name" value="Ycf3"/>
</dbReference>
<keyword evidence="6" id="KW-0479">Metal-binding</keyword>
<dbReference type="Proteomes" id="UP000886611">
    <property type="component" value="Unassembled WGS sequence"/>
</dbReference>
<evidence type="ECO:0000256" key="18">
    <source>
        <dbReference type="ARBA" id="ARBA00070854"/>
    </source>
</evidence>
<comment type="similarity">
    <text evidence="2">Belongs to the small Tim family.</text>
</comment>
<feature type="non-terminal residue" evidence="23">
    <location>
        <position position="1"/>
    </location>
</feature>
<evidence type="ECO:0000256" key="20">
    <source>
        <dbReference type="SAM" id="Coils"/>
    </source>
</evidence>
<gene>
    <name evidence="23" type="primary">Ttc6</name>
    <name evidence="23" type="ORF">GTO96_0011761</name>
</gene>
<feature type="repeat" description="TPR" evidence="19">
    <location>
        <begin position="1139"/>
        <end position="1172"/>
    </location>
</feature>
<dbReference type="EMBL" id="JAATIS010008546">
    <property type="protein sequence ID" value="KAG2457765.1"/>
    <property type="molecule type" value="Genomic_DNA"/>
</dbReference>
<evidence type="ECO:0000256" key="10">
    <source>
        <dbReference type="ARBA" id="ARBA00022833"/>
    </source>
</evidence>
<dbReference type="PROSITE" id="PS50005">
    <property type="entry name" value="TPR"/>
    <property type="match status" value="11"/>
</dbReference>
<dbReference type="Pfam" id="PF13432">
    <property type="entry name" value="TPR_16"/>
    <property type="match status" value="1"/>
</dbReference>
<feature type="coiled-coil region" evidence="20">
    <location>
        <begin position="215"/>
        <end position="292"/>
    </location>
</feature>
<evidence type="ECO:0000256" key="6">
    <source>
        <dbReference type="ARBA" id="ARBA00022723"/>
    </source>
</evidence>
<feature type="repeat" description="TPR" evidence="19">
    <location>
        <begin position="1518"/>
        <end position="1551"/>
    </location>
</feature>
<dbReference type="GO" id="GO:0045039">
    <property type="term" value="P:protein insertion into mitochondrial inner membrane"/>
    <property type="evidence" value="ECO:0007669"/>
    <property type="project" value="UniProtKB-ARBA"/>
</dbReference>
<feature type="non-terminal residue" evidence="23">
    <location>
        <position position="1664"/>
    </location>
</feature>
<dbReference type="GO" id="GO:0046872">
    <property type="term" value="F:metal ion binding"/>
    <property type="evidence" value="ECO:0007669"/>
    <property type="project" value="UniProtKB-KW"/>
</dbReference>
<keyword evidence="7" id="KW-0677">Repeat</keyword>
<organism evidence="23 24">
    <name type="scientific">Polypterus senegalus</name>
    <name type="common">Senegal bichir</name>
    <dbReference type="NCBI Taxonomy" id="55291"/>
    <lineage>
        <taxon>Eukaryota</taxon>
        <taxon>Metazoa</taxon>
        <taxon>Chordata</taxon>
        <taxon>Craniata</taxon>
        <taxon>Vertebrata</taxon>
        <taxon>Euteleostomi</taxon>
        <taxon>Actinopterygii</taxon>
        <taxon>Polypteriformes</taxon>
        <taxon>Polypteridae</taxon>
        <taxon>Polypterus</taxon>
    </lineage>
</organism>
<keyword evidence="11" id="KW-0653">Protein transport</keyword>
<proteinExistence type="inferred from homology"/>
<keyword evidence="13" id="KW-0496">Mitochondrion</keyword>
<keyword evidence="9 19" id="KW-0802">TPR repeat</keyword>
<dbReference type="SMART" id="SM00028">
    <property type="entry name" value="TPR"/>
    <property type="match status" value="25"/>
</dbReference>
<dbReference type="GO" id="GO:0042719">
    <property type="term" value="C:mitochondrial intermembrane space chaperone complex"/>
    <property type="evidence" value="ECO:0007669"/>
    <property type="project" value="UniProtKB-ARBA"/>
</dbReference>
<reference evidence="23 24" key="1">
    <citation type="journal article" date="2021" name="Cell">
        <title>Tracing the genetic footprints of vertebrate landing in non-teleost ray-finned fishes.</title>
        <authorList>
            <person name="Bi X."/>
            <person name="Wang K."/>
            <person name="Yang L."/>
            <person name="Pan H."/>
            <person name="Jiang H."/>
            <person name="Wei Q."/>
            <person name="Fang M."/>
            <person name="Yu H."/>
            <person name="Zhu C."/>
            <person name="Cai Y."/>
            <person name="He Y."/>
            <person name="Gan X."/>
            <person name="Zeng H."/>
            <person name="Yu D."/>
            <person name="Zhu Y."/>
            <person name="Jiang H."/>
            <person name="Qiu Q."/>
            <person name="Yang H."/>
            <person name="Zhang Y.E."/>
            <person name="Wang W."/>
            <person name="Zhu M."/>
            <person name="He S."/>
            <person name="Zhang G."/>
        </authorList>
    </citation>
    <scope>NUCLEOTIDE SEQUENCE [LARGE SCALE GENOMIC DNA]</scope>
    <source>
        <strain evidence="23">Bchr_013</strain>
    </source>
</reference>
<evidence type="ECO:0000256" key="9">
    <source>
        <dbReference type="ARBA" id="ARBA00022803"/>
    </source>
</evidence>
<dbReference type="InterPro" id="IPR035427">
    <property type="entry name" value="Tim10-like_dom_sf"/>
</dbReference>
<evidence type="ECO:0000256" key="3">
    <source>
        <dbReference type="ARBA" id="ARBA00013978"/>
    </source>
</evidence>
<dbReference type="InterPro" id="IPR019734">
    <property type="entry name" value="TPR_rpt"/>
</dbReference>
<dbReference type="GO" id="GO:0015031">
    <property type="term" value="P:protein transport"/>
    <property type="evidence" value="ECO:0007669"/>
    <property type="project" value="UniProtKB-KW"/>
</dbReference>
<evidence type="ECO:0000256" key="16">
    <source>
        <dbReference type="ARBA" id="ARBA00023186"/>
    </source>
</evidence>
<dbReference type="FunFam" id="1.10.287.810:FF:000004">
    <property type="entry name" value="Mitochondrial import inner membrane translocase subunit Tim9"/>
    <property type="match status" value="1"/>
</dbReference>
<dbReference type="InterPro" id="IPR011990">
    <property type="entry name" value="TPR-like_helical_dom_sf"/>
</dbReference>
<dbReference type="SUPFAM" id="SSF144122">
    <property type="entry name" value="Tim10-like"/>
    <property type="match status" value="1"/>
</dbReference>
<sequence>MRKAKYSVDNVLPIIAELDSDVLHSGFDASDLEIRKEIDVPASVPTDHCAECFRFKEFLGTYNKLTETCFMDCVKDFTTREVKQEEMTCSESCLQKYLKMTQRISMRFQEYHIQQNEALAAKAGLLANPKVNEELRDRLPATKKHDYKDKAKQSLEPESRLENINPEENDTALQELLNRIQNADSGLTIQKSGAVILDRILKTKERKKKITAEEMNAVIEEREAALTRCKRLEQELHQVKERSQTSANNMRHLTAENNQERALKLQYVQQEKENAVKQCKKLEDEVQTLQVYYGLLEDGVPATDVYGIGKEDGVRVLPQPSTSSLAEWQRIAEYYVERPRVLLTGQRVSLYLNESRMFWKPAPAKFAFMPSYIQEKMFPKYQVRILKRVSSAPDLSGPADTILKVPADFKSLRKELALLKEQLTRPGAPMKNDSGSSVPILVKAPTANLTQPDTRGQAVRSGVEKKFSIVEKARVAGLKYIVHPKKKKRKRRRLSPEKMADVYRTLSQPPLAIDRWQSLPNMNRKPRSPLRVSRGINRSRCSSLPLALDFEAYTRNHGGIPEDTPAREWVRDIWNVWFDEVFPLPPEATRTEMPAEAPCARTEKLEEKTESAKEVMVPDHVDLSLALESSLTGEDLQAEVGRLTELMNREEAPNAFYFCRRGALHRKLGLLKEALEDLNTVCTETRVPTSPCPQGFPRCVSKLYEVNNQRQAIHAEPLLLDAYWHRHAVYLLKGRHAEALDDLNFITKHNKNHADAYKSKAEIYRNNGDAMLAVVNYTQAIKRNPADDENYVRRAEIYQKKDEILLAMEDYAKAFAVNPRRTDALMIHGLHHFKNSSWMTAIQDFSALINIEPQNSQARTYRGRAYASQGHYCQALEDLSAAVHLDPNNWTAFYYRGCILRTCDPDGALRDLSISVLINDNFENLGALLHRGILYAELEQWAQAICDFENVLRLDRSVAVAHVNLGLVYLLKMEHYYEAIRRFSDALKVEPTYTRAYICRAQAYHKVHDLQRALKDLSHAIHLQPDLQHLYLMRGQYLCEMKKFDLARFCIHYAAEMNNALGSSAVQQAAVQSFLQNHEKAIECLTSITLTHPTASVFVLLGKTQMKAKKYQDAVESFQTSLKTLSVNAKLLPAVPEAAEIFYLIGLCHKALAHLPEALEAFTNSVKMNPDLADAFYQRGLCRMRLQPAKSIQDFNQALAVNPVLFQAYLSRAIFYGLKGRYSKAILNCNEAICIQPASVRAYLYRGAFKFFMKTYRFAIDDLSTAIHLDGTCPLAYYNRGVCYQQTEEYDKALKDYGIVLLLGSSKEVDLKVLINRGLLYVALDDYENALHDFRAAALQSPEDANIFHAVGVCHHRIGALEEAVKAFCQALRRDRFFLDAYVGRGNVYMDFGHQEATKAARKDFLRALHLNPLCSKARINLGYNLQVCGKFQKAWQQFTIAADLEPTCSAAYEGRAIVNLQMGDTYAAFLDITTALKYDAARDQLLMNRGVINQFMGDIVGAMRDYQQAIQLNPRNALAHFNAANLYFHSRQFQQACEYYTKAVHLDPYNDCALLNRAITRSLLRDICGAMEDFQEALRLSPFSAPAYFNRANVYISLKKFKRAEQDLSQALVLQPDDALLYKLRADVRGHLGLTELAVLDYKQALWLEEEGEGPPHMGIASR</sequence>
<evidence type="ECO:0000256" key="5">
    <source>
        <dbReference type="ARBA" id="ARBA00022448"/>
    </source>
</evidence>
<evidence type="ECO:0000256" key="8">
    <source>
        <dbReference type="ARBA" id="ARBA00022792"/>
    </source>
</evidence>
<feature type="repeat" description="TPR" evidence="19">
    <location>
        <begin position="788"/>
        <end position="821"/>
    </location>
</feature>